<dbReference type="EMBL" id="AYZI01000008">
    <property type="protein sequence ID" value="KRM90535.1"/>
    <property type="molecule type" value="Genomic_DNA"/>
</dbReference>
<feature type="binding site" evidence="7">
    <location>
        <begin position="141"/>
        <end position="144"/>
    </location>
    <ligand>
        <name>carbamoyl phosphate</name>
        <dbReference type="ChEBI" id="CHEBI:58228"/>
    </ligand>
</feature>
<dbReference type="InterPro" id="IPR006130">
    <property type="entry name" value="Asp/Orn_carbamoylTrfase"/>
</dbReference>
<dbReference type="PRINTS" id="PR00100">
    <property type="entry name" value="AOTCASE"/>
</dbReference>
<accession>A0A0R2CGC3</accession>
<dbReference type="PROSITE" id="PS00097">
    <property type="entry name" value="CARBAMOYLTRANSFERASE"/>
    <property type="match status" value="1"/>
</dbReference>
<evidence type="ECO:0000256" key="1">
    <source>
        <dbReference type="ARBA" id="ARBA00004496"/>
    </source>
</evidence>
<evidence type="ECO:0000256" key="3">
    <source>
        <dbReference type="ARBA" id="ARBA00013007"/>
    </source>
</evidence>
<comment type="subcellular location">
    <subcellularLocation>
        <location evidence="1 7">Cytoplasm</location>
    </subcellularLocation>
</comment>
<feature type="binding site" evidence="7">
    <location>
        <position position="173"/>
    </location>
    <ligand>
        <name>L-ornithine</name>
        <dbReference type="ChEBI" id="CHEBI:46911"/>
    </ligand>
</feature>
<dbReference type="FunFam" id="3.40.50.1370:FF:000008">
    <property type="entry name" value="Ornithine carbamoyltransferase"/>
    <property type="match status" value="1"/>
</dbReference>
<dbReference type="InterPro" id="IPR006131">
    <property type="entry name" value="Asp_carbamoyltransf_Asp/Orn-bd"/>
</dbReference>
<dbReference type="PATRIC" id="fig|1423745.4.peg.1287"/>
<dbReference type="PANTHER" id="PTHR45753:SF1">
    <property type="entry name" value="ORNITHINE CARBAMOYLTRANSFERASE, CATABOLIC"/>
    <property type="match status" value="1"/>
</dbReference>
<evidence type="ECO:0000256" key="2">
    <source>
        <dbReference type="ARBA" id="ARBA00007805"/>
    </source>
</evidence>
<dbReference type="Pfam" id="PF02729">
    <property type="entry name" value="OTCace_N"/>
    <property type="match status" value="1"/>
</dbReference>
<comment type="caution">
    <text evidence="10">The sequence shown here is derived from an EMBL/GenBank/DDBJ whole genome shotgun (WGS) entry which is preliminary data.</text>
</comment>
<dbReference type="PRINTS" id="PR00102">
    <property type="entry name" value="OTCASE"/>
</dbReference>
<evidence type="ECO:0000256" key="7">
    <source>
        <dbReference type="HAMAP-Rule" id="MF_01109"/>
    </source>
</evidence>
<keyword evidence="4 7" id="KW-0963">Cytoplasm</keyword>
<comment type="similarity">
    <text evidence="2 7">Belongs to the aspartate/ornithine carbamoyltransferase superfamily. OTCase family.</text>
</comment>
<feature type="binding site" evidence="7">
    <location>
        <position position="114"/>
    </location>
    <ligand>
        <name>carbamoyl phosphate</name>
        <dbReference type="ChEBI" id="CHEBI:58228"/>
    </ligand>
</feature>
<dbReference type="Proteomes" id="UP000051586">
    <property type="component" value="Unassembled WGS sequence"/>
</dbReference>
<dbReference type="GO" id="GO:0042450">
    <property type="term" value="P:L-arginine biosynthetic process via ornithine"/>
    <property type="evidence" value="ECO:0007669"/>
    <property type="project" value="UniProtKB-UniRule"/>
</dbReference>
<dbReference type="HAMAP" id="MF_01109">
    <property type="entry name" value="OTCase"/>
    <property type="match status" value="1"/>
</dbReference>
<feature type="domain" description="Aspartate/ornithine carbamoyltransferase carbamoyl-P binding" evidence="9">
    <location>
        <begin position="13"/>
        <end position="154"/>
    </location>
</feature>
<dbReference type="RefSeq" id="WP_056961814.1">
    <property type="nucleotide sequence ID" value="NZ_AYZI01000008.1"/>
</dbReference>
<feature type="binding site" evidence="7">
    <location>
        <position position="237"/>
    </location>
    <ligand>
        <name>L-ornithine</name>
        <dbReference type="ChEBI" id="CHEBI:46911"/>
    </ligand>
</feature>
<dbReference type="GO" id="GO:0005737">
    <property type="term" value="C:cytoplasm"/>
    <property type="evidence" value="ECO:0007669"/>
    <property type="project" value="UniProtKB-SubCell"/>
</dbReference>
<feature type="binding site" evidence="7">
    <location>
        <begin position="241"/>
        <end position="242"/>
    </location>
    <ligand>
        <name>L-ornithine</name>
        <dbReference type="ChEBI" id="CHEBI:46911"/>
    </ligand>
</feature>
<evidence type="ECO:0000256" key="4">
    <source>
        <dbReference type="ARBA" id="ARBA00022490"/>
    </source>
</evidence>
<evidence type="ECO:0000313" key="10">
    <source>
        <dbReference type="EMBL" id="KRM90535.1"/>
    </source>
</evidence>
<proteinExistence type="inferred from homology"/>
<dbReference type="AlphaFoldDB" id="A0A0R2CGC3"/>
<dbReference type="Gene3D" id="3.40.50.1370">
    <property type="entry name" value="Aspartate/ornithine carbamoyltransferase"/>
    <property type="match status" value="2"/>
</dbReference>
<feature type="binding site" evidence="7">
    <location>
        <begin position="279"/>
        <end position="280"/>
    </location>
    <ligand>
        <name>carbamoyl phosphate</name>
        <dbReference type="ChEBI" id="CHEBI:58228"/>
    </ligand>
</feature>
<dbReference type="NCBIfam" id="TIGR00658">
    <property type="entry name" value="orni_carb_tr"/>
    <property type="match status" value="1"/>
</dbReference>
<dbReference type="GO" id="GO:0004585">
    <property type="term" value="F:ornithine carbamoyltransferase activity"/>
    <property type="evidence" value="ECO:0007669"/>
    <property type="project" value="UniProtKB-UniRule"/>
</dbReference>
<feature type="binding site" evidence="7">
    <location>
        <begin position="63"/>
        <end position="66"/>
    </location>
    <ligand>
        <name>carbamoyl phosphate</name>
        <dbReference type="ChEBI" id="CHEBI:58228"/>
    </ligand>
</feature>
<name>A0A0R2CGC3_9LACO</name>
<sequence>MTVLNELKGLQGRSFLKEVDFTPAQLEALIEFASQLKQEKQQHGKVPQYLHDKSLILLFQKTSTRTRLSFELGGAEMGAHVAYIDPTSSQFGTKESIEDSGRVFGELADGIEYRGFAQQDLETLATAAQVPVWNGLSNEWHPTQMIADFLTIKENFGHLRGINLAYVGDGRNNVANSLLVTGSMLGVNVHIVAPPALQPSAAVQQQAQTWAQQSGARPLVTADIEQGVRAANVIYTDVWVSMGEHNWQARIDLLRPYQVNVALLEKTKTPADQLIFMHCLPAFHDGNTTTAAQVASQCHGLDGPALEVTDTVFRSKYARQFQEAGNRKPAIMAIMAATLGDLTLF</sequence>
<dbReference type="PANTHER" id="PTHR45753">
    <property type="entry name" value="ORNITHINE CARBAMOYLTRANSFERASE, MITOCHONDRIAL"/>
    <property type="match status" value="1"/>
</dbReference>
<protein>
    <recommendedName>
        <fullName evidence="3 7">Ornithine carbamoyltransferase</fullName>
        <shortName evidence="7">OTCase</shortName>
        <ecNumber evidence="3 7">2.1.3.3</ecNumber>
    </recommendedName>
</protein>
<keyword evidence="5 7" id="KW-0808">Transferase</keyword>
<comment type="catalytic activity">
    <reaction evidence="6 7">
        <text>carbamoyl phosphate + L-ornithine = L-citrulline + phosphate + H(+)</text>
        <dbReference type="Rhea" id="RHEA:19513"/>
        <dbReference type="ChEBI" id="CHEBI:15378"/>
        <dbReference type="ChEBI" id="CHEBI:43474"/>
        <dbReference type="ChEBI" id="CHEBI:46911"/>
        <dbReference type="ChEBI" id="CHEBI:57743"/>
        <dbReference type="ChEBI" id="CHEBI:58228"/>
        <dbReference type="EC" id="2.1.3.3"/>
    </reaction>
</comment>
<evidence type="ECO:0000259" key="8">
    <source>
        <dbReference type="Pfam" id="PF00185"/>
    </source>
</evidence>
<evidence type="ECO:0000256" key="5">
    <source>
        <dbReference type="ARBA" id="ARBA00022679"/>
    </source>
</evidence>
<dbReference type="InterPro" id="IPR006132">
    <property type="entry name" value="Asp/Orn_carbamoyltranf_P-bd"/>
</dbReference>
<dbReference type="GO" id="GO:0016597">
    <property type="term" value="F:amino acid binding"/>
    <property type="evidence" value="ECO:0007669"/>
    <property type="project" value="InterPro"/>
</dbReference>
<evidence type="ECO:0000313" key="11">
    <source>
        <dbReference type="Proteomes" id="UP000051586"/>
    </source>
</evidence>
<dbReference type="EC" id="2.1.3.3" evidence="3 7"/>
<dbReference type="STRING" id="1423745.GCA_001311215_00746"/>
<feature type="binding site" evidence="7">
    <location>
        <position position="90"/>
    </location>
    <ligand>
        <name>carbamoyl phosphate</name>
        <dbReference type="ChEBI" id="CHEBI:58228"/>
    </ligand>
</feature>
<evidence type="ECO:0000259" key="9">
    <source>
        <dbReference type="Pfam" id="PF02729"/>
    </source>
</evidence>
<evidence type="ECO:0000256" key="6">
    <source>
        <dbReference type="ARBA" id="ARBA00048772"/>
    </source>
</evidence>
<dbReference type="InterPro" id="IPR002292">
    <property type="entry name" value="Orn/put_carbamltrans"/>
</dbReference>
<feature type="binding site" evidence="7">
    <location>
        <position position="327"/>
    </location>
    <ligand>
        <name>carbamoyl phosphate</name>
        <dbReference type="ChEBI" id="CHEBI:58228"/>
    </ligand>
</feature>
<dbReference type="SUPFAM" id="SSF53671">
    <property type="entry name" value="Aspartate/ornithine carbamoyltransferase"/>
    <property type="match status" value="1"/>
</dbReference>
<reference evidence="10 11" key="1">
    <citation type="journal article" date="2015" name="Genome Announc.">
        <title>Expanding the biotechnology potential of lactobacilli through comparative genomics of 213 strains and associated genera.</title>
        <authorList>
            <person name="Sun Z."/>
            <person name="Harris H.M."/>
            <person name="McCann A."/>
            <person name="Guo C."/>
            <person name="Argimon S."/>
            <person name="Zhang W."/>
            <person name="Yang X."/>
            <person name="Jeffery I.B."/>
            <person name="Cooney J.C."/>
            <person name="Kagawa T.F."/>
            <person name="Liu W."/>
            <person name="Song Y."/>
            <person name="Salvetti E."/>
            <person name="Wrobel A."/>
            <person name="Rasinkangas P."/>
            <person name="Parkhill J."/>
            <person name="Rea M.C."/>
            <person name="O'Sullivan O."/>
            <person name="Ritari J."/>
            <person name="Douillard F.P."/>
            <person name="Paul Ross R."/>
            <person name="Yang R."/>
            <person name="Briner A.E."/>
            <person name="Felis G.E."/>
            <person name="de Vos W.M."/>
            <person name="Barrangou R."/>
            <person name="Klaenhammer T.R."/>
            <person name="Caufield P.W."/>
            <person name="Cui Y."/>
            <person name="Zhang H."/>
            <person name="O'Toole P.W."/>
        </authorList>
    </citation>
    <scope>NUCLEOTIDE SEQUENCE [LARGE SCALE GENOMIC DNA]</scope>
    <source>
        <strain evidence="10 11">DSM 22689</strain>
    </source>
</reference>
<dbReference type="InterPro" id="IPR036901">
    <property type="entry name" value="Asp/Orn_carbamoylTrfase_sf"/>
</dbReference>
<organism evidence="10 11">
    <name type="scientific">Fructilactobacillus florum DSM 22689 = JCM 16035</name>
    <dbReference type="NCBI Taxonomy" id="1423745"/>
    <lineage>
        <taxon>Bacteria</taxon>
        <taxon>Bacillati</taxon>
        <taxon>Bacillota</taxon>
        <taxon>Bacilli</taxon>
        <taxon>Lactobacillales</taxon>
        <taxon>Lactobacillaceae</taxon>
        <taxon>Fructilactobacillus</taxon>
    </lineage>
</organism>
<dbReference type="Pfam" id="PF00185">
    <property type="entry name" value="OTCace"/>
    <property type="match status" value="1"/>
</dbReference>
<dbReference type="InterPro" id="IPR024904">
    <property type="entry name" value="OTCase_ArgI"/>
</dbReference>
<dbReference type="GO" id="GO:0019240">
    <property type="term" value="P:citrulline biosynthetic process"/>
    <property type="evidence" value="ECO:0007669"/>
    <property type="project" value="TreeGrafter"/>
</dbReference>
<feature type="domain" description="Aspartate/ornithine carbamoyltransferase Asp/Orn-binding" evidence="8">
    <location>
        <begin position="161"/>
        <end position="337"/>
    </location>
</feature>
<gene>
    <name evidence="10" type="ORF">FC87_GL001221</name>
</gene>